<evidence type="ECO:0000256" key="6">
    <source>
        <dbReference type="ARBA" id="ARBA00022989"/>
    </source>
</evidence>
<evidence type="ECO:0000256" key="8">
    <source>
        <dbReference type="SAM" id="Phobius"/>
    </source>
</evidence>
<evidence type="ECO:0000313" key="11">
    <source>
        <dbReference type="Proteomes" id="UP001589858"/>
    </source>
</evidence>
<comment type="caution">
    <text evidence="10">The sequence shown here is derived from an EMBL/GenBank/DDBJ whole genome shotgun (WGS) entry which is preliminary data.</text>
</comment>
<dbReference type="NCBIfam" id="TIGR02602">
    <property type="entry name" value="8TM_EpsH"/>
    <property type="match status" value="1"/>
</dbReference>
<reference evidence="10 11" key="1">
    <citation type="submission" date="2024-09" db="EMBL/GenBank/DDBJ databases">
        <authorList>
            <person name="Sun Q."/>
            <person name="Mori K."/>
        </authorList>
    </citation>
    <scope>NUCLEOTIDE SEQUENCE [LARGE SCALE GENOMIC DNA]</scope>
    <source>
        <strain evidence="10 11">CICC 11035S</strain>
    </source>
</reference>
<dbReference type="RefSeq" id="WP_267220091.1">
    <property type="nucleotide sequence ID" value="NZ_JAPCWC010000006.1"/>
</dbReference>
<evidence type="ECO:0000256" key="7">
    <source>
        <dbReference type="ARBA" id="ARBA00023136"/>
    </source>
</evidence>
<feature type="transmembrane region" description="Helical" evidence="8">
    <location>
        <begin position="223"/>
        <end position="243"/>
    </location>
</feature>
<evidence type="ECO:0000256" key="4">
    <source>
        <dbReference type="ARBA" id="ARBA00022692"/>
    </source>
</evidence>
<sequence length="519" mass="55961">MPPESMPLENRSFLQAIPAPWRKALLRLAASWLALLAVFHADWTAMARQWWEISTYNHVLLILPIIGWLVWQRRGELALLTPSCWWPGLLFVAGAAFVWLLGGISGLDLARQAGAVALLGAVVPLLLGPQVMAGLLFPLCYMALLVPFGEELVEVLQTVTAKITVALTHFSGVPAQIDGVFIDTPAGLFEVAEACSGVKFLIAMFAFGALAANVCFVRWRRRLVFMAACIVVPILANGARAWGTIYAAQFVGVQKAAGFDHIVYGWIFFALVLAAVIAGGWRFFDRPLDVPMIDAARIAASPFLSRMATATIAATGALLGLAALIGAVLWWAVTAERLAAPLPAAIDLPEVPGWHRVDYAPTIWWEPRAGGAGHRLLGRYADESGHAVDVFYALYAGQGEGREAGGFGEGALMPSSPWAWQGKGPDFADARSERLLGHGEVERLAVTWYRTGPVTTGSNSRLKLAVIADHLLLRARPTAMLIVSAEEGHHGPRAADAIGRFLAATGSPGRWMDRTAKLR</sequence>
<feature type="transmembrane region" description="Helical" evidence="8">
    <location>
        <begin position="24"/>
        <end position="43"/>
    </location>
</feature>
<keyword evidence="3" id="KW-0645">Protease</keyword>
<feature type="transmembrane region" description="Helical" evidence="8">
    <location>
        <begin position="198"/>
        <end position="216"/>
    </location>
</feature>
<feature type="transmembrane region" description="Helical" evidence="8">
    <location>
        <begin position="85"/>
        <end position="104"/>
    </location>
</feature>
<dbReference type="GO" id="GO:0016787">
    <property type="term" value="F:hydrolase activity"/>
    <property type="evidence" value="ECO:0007669"/>
    <property type="project" value="UniProtKB-KW"/>
</dbReference>
<evidence type="ECO:0000256" key="2">
    <source>
        <dbReference type="ARBA" id="ARBA00022475"/>
    </source>
</evidence>
<dbReference type="InterPro" id="IPR014263">
    <property type="entry name" value="Methanolan_biosynth_EpsI"/>
</dbReference>
<feature type="transmembrane region" description="Helical" evidence="8">
    <location>
        <begin position="263"/>
        <end position="284"/>
    </location>
</feature>
<dbReference type="InterPro" id="IPR019127">
    <property type="entry name" value="Exosortase"/>
</dbReference>
<dbReference type="NCBIfam" id="TIGR03109">
    <property type="entry name" value="exosort_XrtA"/>
    <property type="match status" value="1"/>
</dbReference>
<evidence type="ECO:0000256" key="1">
    <source>
        <dbReference type="ARBA" id="ARBA00004651"/>
    </source>
</evidence>
<organism evidence="10 11">
    <name type="scientific">Novosphingobium clariflavum</name>
    <dbReference type="NCBI Taxonomy" id="2029884"/>
    <lineage>
        <taxon>Bacteria</taxon>
        <taxon>Pseudomonadati</taxon>
        <taxon>Pseudomonadota</taxon>
        <taxon>Alphaproteobacteria</taxon>
        <taxon>Sphingomonadales</taxon>
        <taxon>Sphingomonadaceae</taxon>
        <taxon>Novosphingobium</taxon>
    </lineage>
</organism>
<dbReference type="EMBL" id="JBHLTM010000016">
    <property type="protein sequence ID" value="MFC0683710.1"/>
    <property type="molecule type" value="Genomic_DNA"/>
</dbReference>
<feature type="transmembrane region" description="Helical" evidence="8">
    <location>
        <begin position="304"/>
        <end position="333"/>
    </location>
</feature>
<evidence type="ECO:0000256" key="3">
    <source>
        <dbReference type="ARBA" id="ARBA00022670"/>
    </source>
</evidence>
<keyword evidence="5 10" id="KW-0378">Hydrolase</keyword>
<keyword evidence="6 8" id="KW-1133">Transmembrane helix</keyword>
<dbReference type="InterPro" id="IPR026392">
    <property type="entry name" value="Exo/Archaeosortase_dom"/>
</dbReference>
<feature type="domain" description="Methanolan biosynthesis EpsI" evidence="9">
    <location>
        <begin position="320"/>
        <end position="505"/>
    </location>
</feature>
<keyword evidence="2" id="KW-1003">Cell membrane</keyword>
<comment type="subcellular location">
    <subcellularLocation>
        <location evidence="1">Cell membrane</location>
        <topology evidence="1">Multi-pass membrane protein</topology>
    </subcellularLocation>
</comment>
<protein>
    <submittedName>
        <fullName evidence="10">Exosortase A</fullName>
        <ecNumber evidence="10">3.4.22.-</ecNumber>
    </submittedName>
</protein>
<feature type="transmembrane region" description="Helical" evidence="8">
    <location>
        <begin position="55"/>
        <end position="73"/>
    </location>
</feature>
<dbReference type="InterPro" id="IPR017540">
    <property type="entry name" value="Exosortase-1"/>
</dbReference>
<dbReference type="EC" id="3.4.22.-" evidence="10"/>
<gene>
    <name evidence="10" type="primary">xrtA</name>
    <name evidence="10" type="ORF">ACFFF8_03790</name>
</gene>
<evidence type="ECO:0000259" key="9">
    <source>
        <dbReference type="Pfam" id="PF11984"/>
    </source>
</evidence>
<keyword evidence="7 8" id="KW-0472">Membrane</keyword>
<dbReference type="Proteomes" id="UP001589858">
    <property type="component" value="Unassembled WGS sequence"/>
</dbReference>
<keyword evidence="11" id="KW-1185">Reference proteome</keyword>
<dbReference type="Pfam" id="PF09721">
    <property type="entry name" value="Exosortase_EpsH"/>
    <property type="match status" value="1"/>
</dbReference>
<accession>A0ABV6S3B0</accession>
<proteinExistence type="predicted"/>
<dbReference type="NCBIfam" id="TIGR04178">
    <property type="entry name" value="exo_archaeo"/>
    <property type="match status" value="1"/>
</dbReference>
<dbReference type="NCBIfam" id="TIGR02914">
    <property type="entry name" value="EpsI_fam"/>
    <property type="match status" value="1"/>
</dbReference>
<name>A0ABV6S3B0_9SPHN</name>
<dbReference type="Pfam" id="PF11984">
    <property type="entry name" value="DUF3485"/>
    <property type="match status" value="1"/>
</dbReference>
<evidence type="ECO:0000256" key="5">
    <source>
        <dbReference type="ARBA" id="ARBA00022801"/>
    </source>
</evidence>
<keyword evidence="4 8" id="KW-0812">Transmembrane</keyword>
<feature type="transmembrane region" description="Helical" evidence="8">
    <location>
        <begin position="116"/>
        <end position="144"/>
    </location>
</feature>
<evidence type="ECO:0000313" key="10">
    <source>
        <dbReference type="EMBL" id="MFC0683710.1"/>
    </source>
</evidence>
<dbReference type="InterPro" id="IPR013426">
    <property type="entry name" value="EpsH-like"/>
</dbReference>